<dbReference type="InterPro" id="IPR031989">
    <property type="entry name" value="DUF5067"/>
</dbReference>
<keyword evidence="6" id="KW-1185">Reference proteome</keyword>
<evidence type="ECO:0000256" key="3">
    <source>
        <dbReference type="SAM" id="SignalP"/>
    </source>
</evidence>
<feature type="compositionally biased region" description="Low complexity" evidence="2">
    <location>
        <begin position="52"/>
        <end position="61"/>
    </location>
</feature>
<feature type="compositionally biased region" description="Acidic residues" evidence="2">
    <location>
        <begin position="62"/>
        <end position="75"/>
    </location>
</feature>
<evidence type="ECO:0000256" key="1">
    <source>
        <dbReference type="ARBA" id="ARBA00022729"/>
    </source>
</evidence>
<dbReference type="InterPro" id="IPR029050">
    <property type="entry name" value="Immunoprotect_excell_Ig-like"/>
</dbReference>
<dbReference type="RefSeq" id="WP_377772929.1">
    <property type="nucleotide sequence ID" value="NZ_JBHUHO010000031.1"/>
</dbReference>
<keyword evidence="1 3" id="KW-0732">Signal</keyword>
<feature type="chain" id="PRO_5046715539" evidence="3">
    <location>
        <begin position="19"/>
        <end position="220"/>
    </location>
</feature>
<evidence type="ECO:0000256" key="2">
    <source>
        <dbReference type="SAM" id="MobiDB-lite"/>
    </source>
</evidence>
<proteinExistence type="predicted"/>
<feature type="signal peptide" evidence="3">
    <location>
        <begin position="1"/>
        <end position="18"/>
    </location>
</feature>
<dbReference type="PROSITE" id="PS51257">
    <property type="entry name" value="PROKAR_LIPOPROTEIN"/>
    <property type="match status" value="1"/>
</dbReference>
<dbReference type="Pfam" id="PF16729">
    <property type="entry name" value="DUF5067"/>
    <property type="match status" value="1"/>
</dbReference>
<name>A0ABW4YLH0_9BACL</name>
<accession>A0ABW4YLH0</accession>
<evidence type="ECO:0000313" key="6">
    <source>
        <dbReference type="Proteomes" id="UP001597362"/>
    </source>
</evidence>
<feature type="compositionally biased region" description="Polar residues" evidence="2">
    <location>
        <begin position="25"/>
        <end position="46"/>
    </location>
</feature>
<dbReference type="EMBL" id="JBHUHO010000031">
    <property type="protein sequence ID" value="MFD2116585.1"/>
    <property type="molecule type" value="Genomic_DNA"/>
</dbReference>
<evidence type="ECO:0000313" key="5">
    <source>
        <dbReference type="EMBL" id="MFD2116585.1"/>
    </source>
</evidence>
<gene>
    <name evidence="5" type="ORF">ACFSJH_12705</name>
</gene>
<feature type="compositionally biased region" description="Basic and acidic residues" evidence="2">
    <location>
        <begin position="76"/>
        <end position="91"/>
    </location>
</feature>
<dbReference type="Gene3D" id="2.60.40.1240">
    <property type="match status" value="1"/>
</dbReference>
<protein>
    <submittedName>
        <fullName evidence="5">DUF5067 domain-containing protein</fullName>
    </submittedName>
</protein>
<sequence>MKRAYLVSALAAMMIVLAACGGNSSGEKTPANSTNTEATNVQQTAATEPGNAELEQAAVEEPAVEPEQKEEEPKEEEPKEEAAKEEIHKPKDKFTLGDWEVTLDSFEFNQKVSSDMFSSSADEGNKFIVLNFSVTNNGKEAESFTNTFGGVDVQALFKDEYEYNSSRTMLDGDIGYRSIKPLSTKKGFVVIEVPDSVAESTESLLIHLKDDKNKATIVLR</sequence>
<organism evidence="5 6">
    <name type="scientific">Paenibacillus yanchengensis</name>
    <dbReference type="NCBI Taxonomy" id="2035833"/>
    <lineage>
        <taxon>Bacteria</taxon>
        <taxon>Bacillati</taxon>
        <taxon>Bacillota</taxon>
        <taxon>Bacilli</taxon>
        <taxon>Bacillales</taxon>
        <taxon>Paenibacillaceae</taxon>
        <taxon>Paenibacillus</taxon>
    </lineage>
</organism>
<evidence type="ECO:0000259" key="4">
    <source>
        <dbReference type="Pfam" id="PF16729"/>
    </source>
</evidence>
<comment type="caution">
    <text evidence="5">The sequence shown here is derived from an EMBL/GenBank/DDBJ whole genome shotgun (WGS) entry which is preliminary data.</text>
</comment>
<reference evidence="6" key="1">
    <citation type="journal article" date="2019" name="Int. J. Syst. Evol. Microbiol.">
        <title>The Global Catalogue of Microorganisms (GCM) 10K type strain sequencing project: providing services to taxonomists for standard genome sequencing and annotation.</title>
        <authorList>
            <consortium name="The Broad Institute Genomics Platform"/>
            <consortium name="The Broad Institute Genome Sequencing Center for Infectious Disease"/>
            <person name="Wu L."/>
            <person name="Ma J."/>
        </authorList>
    </citation>
    <scope>NUCLEOTIDE SEQUENCE [LARGE SCALE GENOMIC DNA]</scope>
    <source>
        <strain evidence="6">GH52</strain>
    </source>
</reference>
<feature type="domain" description="DUF5067" evidence="4">
    <location>
        <begin position="75"/>
        <end position="146"/>
    </location>
</feature>
<dbReference type="Proteomes" id="UP001597362">
    <property type="component" value="Unassembled WGS sequence"/>
</dbReference>
<feature type="region of interest" description="Disordered" evidence="2">
    <location>
        <begin position="23"/>
        <end position="91"/>
    </location>
</feature>